<name>A0A3N4K3I8_9PEZI</name>
<gene>
    <name evidence="1" type="ORF">L873DRAFT_330939</name>
</gene>
<keyword evidence="2" id="KW-1185">Reference proteome</keyword>
<dbReference type="AlphaFoldDB" id="A0A3N4K3I8"/>
<evidence type="ECO:0000313" key="2">
    <source>
        <dbReference type="Proteomes" id="UP000276215"/>
    </source>
</evidence>
<dbReference type="Proteomes" id="UP000276215">
    <property type="component" value="Unassembled WGS sequence"/>
</dbReference>
<evidence type="ECO:0000313" key="1">
    <source>
        <dbReference type="EMBL" id="RPB02971.1"/>
    </source>
</evidence>
<proteinExistence type="predicted"/>
<protein>
    <submittedName>
        <fullName evidence="1">Uncharacterized protein</fullName>
    </submittedName>
</protein>
<reference evidence="1 2" key="1">
    <citation type="journal article" date="2018" name="Nat. Ecol. Evol.">
        <title>Pezizomycetes genomes reveal the molecular basis of ectomycorrhizal truffle lifestyle.</title>
        <authorList>
            <person name="Murat C."/>
            <person name="Payen T."/>
            <person name="Noel B."/>
            <person name="Kuo A."/>
            <person name="Morin E."/>
            <person name="Chen J."/>
            <person name="Kohler A."/>
            <person name="Krizsan K."/>
            <person name="Balestrini R."/>
            <person name="Da Silva C."/>
            <person name="Montanini B."/>
            <person name="Hainaut M."/>
            <person name="Levati E."/>
            <person name="Barry K.W."/>
            <person name="Belfiori B."/>
            <person name="Cichocki N."/>
            <person name="Clum A."/>
            <person name="Dockter R.B."/>
            <person name="Fauchery L."/>
            <person name="Guy J."/>
            <person name="Iotti M."/>
            <person name="Le Tacon F."/>
            <person name="Lindquist E.A."/>
            <person name="Lipzen A."/>
            <person name="Malagnac F."/>
            <person name="Mello A."/>
            <person name="Molinier V."/>
            <person name="Miyauchi S."/>
            <person name="Poulain J."/>
            <person name="Riccioni C."/>
            <person name="Rubini A."/>
            <person name="Sitrit Y."/>
            <person name="Splivallo R."/>
            <person name="Traeger S."/>
            <person name="Wang M."/>
            <person name="Zifcakova L."/>
            <person name="Wipf D."/>
            <person name="Zambonelli A."/>
            <person name="Paolocci F."/>
            <person name="Nowrousian M."/>
            <person name="Ottonello S."/>
            <person name="Baldrian P."/>
            <person name="Spatafora J.W."/>
            <person name="Henrissat B."/>
            <person name="Nagy L.G."/>
            <person name="Aury J.M."/>
            <person name="Wincker P."/>
            <person name="Grigoriev I.V."/>
            <person name="Bonfante P."/>
            <person name="Martin F.M."/>
        </authorList>
    </citation>
    <scope>NUCLEOTIDE SEQUENCE [LARGE SCALE GENOMIC DNA]</scope>
    <source>
        <strain evidence="1 2">120613-1</strain>
    </source>
</reference>
<sequence>MITVKVCLLVCPGALLHKGRRGDFWAGGNSAGPRSCSRISLRDYTWRFSCMGPFLGCSNLWSLGEHRFCGKKRGPRKAIQSQTR</sequence>
<dbReference type="EMBL" id="ML120365">
    <property type="protein sequence ID" value="RPB02971.1"/>
    <property type="molecule type" value="Genomic_DNA"/>
</dbReference>
<organism evidence="1 2">
    <name type="scientific">Choiromyces venosus 120613-1</name>
    <dbReference type="NCBI Taxonomy" id="1336337"/>
    <lineage>
        <taxon>Eukaryota</taxon>
        <taxon>Fungi</taxon>
        <taxon>Dikarya</taxon>
        <taxon>Ascomycota</taxon>
        <taxon>Pezizomycotina</taxon>
        <taxon>Pezizomycetes</taxon>
        <taxon>Pezizales</taxon>
        <taxon>Tuberaceae</taxon>
        <taxon>Choiromyces</taxon>
    </lineage>
</organism>
<accession>A0A3N4K3I8</accession>